<dbReference type="Ensembl" id="ENSPMGT00000008221.1">
    <property type="protein sequence ID" value="ENSPMGP00000007732.1"/>
    <property type="gene ID" value="ENSPMGG00000006412.1"/>
</dbReference>
<evidence type="ECO:0000313" key="3">
    <source>
        <dbReference type="Proteomes" id="UP000261520"/>
    </source>
</evidence>
<keyword evidence="3" id="KW-1185">Reference proteome</keyword>
<reference evidence="2" key="1">
    <citation type="submission" date="2025-08" db="UniProtKB">
        <authorList>
            <consortium name="Ensembl"/>
        </authorList>
    </citation>
    <scope>IDENTIFICATION</scope>
</reference>
<evidence type="ECO:0000313" key="2">
    <source>
        <dbReference type="Ensembl" id="ENSPMGP00000007732.1"/>
    </source>
</evidence>
<feature type="signal peptide" evidence="1">
    <location>
        <begin position="1"/>
        <end position="20"/>
    </location>
</feature>
<dbReference type="Proteomes" id="UP000261520">
    <property type="component" value="Unplaced"/>
</dbReference>
<protein>
    <recommendedName>
        <fullName evidence="4">NYN domain-containing protein</fullName>
    </recommendedName>
</protein>
<keyword evidence="1" id="KW-0732">Signal</keyword>
<dbReference type="STRING" id="409849.ENSPMGP00000007732"/>
<feature type="chain" id="PRO_5017403465" description="NYN domain-containing protein" evidence="1">
    <location>
        <begin position="21"/>
        <end position="52"/>
    </location>
</feature>
<name>A0A3B3ZSR0_9GOBI</name>
<proteinExistence type="predicted"/>
<organism evidence="2 3">
    <name type="scientific">Periophthalmus magnuspinnatus</name>
    <dbReference type="NCBI Taxonomy" id="409849"/>
    <lineage>
        <taxon>Eukaryota</taxon>
        <taxon>Metazoa</taxon>
        <taxon>Chordata</taxon>
        <taxon>Craniata</taxon>
        <taxon>Vertebrata</taxon>
        <taxon>Euteleostomi</taxon>
        <taxon>Actinopterygii</taxon>
        <taxon>Neopterygii</taxon>
        <taxon>Teleostei</taxon>
        <taxon>Neoteleostei</taxon>
        <taxon>Acanthomorphata</taxon>
        <taxon>Gobiaria</taxon>
        <taxon>Gobiiformes</taxon>
        <taxon>Gobioidei</taxon>
        <taxon>Gobiidae</taxon>
        <taxon>Oxudercinae</taxon>
        <taxon>Periophthalmus</taxon>
    </lineage>
</organism>
<dbReference type="AlphaFoldDB" id="A0A3B3ZSR0"/>
<accession>A0A3B3ZSR0</accession>
<sequence length="52" mass="6125">MGRLSLVLNFHVVVLITGDATYVDIFKEFSHMASHNPEKLKRRSVHFRHSFR</sequence>
<reference evidence="2" key="2">
    <citation type="submission" date="2025-09" db="UniProtKB">
        <authorList>
            <consortium name="Ensembl"/>
        </authorList>
    </citation>
    <scope>IDENTIFICATION</scope>
</reference>
<evidence type="ECO:0008006" key="4">
    <source>
        <dbReference type="Google" id="ProtNLM"/>
    </source>
</evidence>
<evidence type="ECO:0000256" key="1">
    <source>
        <dbReference type="SAM" id="SignalP"/>
    </source>
</evidence>